<evidence type="ECO:0000256" key="1">
    <source>
        <dbReference type="SAM" id="SignalP"/>
    </source>
</evidence>
<feature type="signal peptide" evidence="1">
    <location>
        <begin position="1"/>
        <end position="26"/>
    </location>
</feature>
<comment type="caution">
    <text evidence="2">The sequence shown here is derived from an EMBL/GenBank/DDBJ whole genome shotgun (WGS) entry which is preliminary data.</text>
</comment>
<accession>A0A409Y0A6</accession>
<reference evidence="2 3" key="1">
    <citation type="journal article" date="2018" name="Evol. Lett.">
        <title>Horizontal gene cluster transfer increased hallucinogenic mushroom diversity.</title>
        <authorList>
            <person name="Reynolds H.T."/>
            <person name="Vijayakumar V."/>
            <person name="Gluck-Thaler E."/>
            <person name="Korotkin H.B."/>
            <person name="Matheny P.B."/>
            <person name="Slot J.C."/>
        </authorList>
    </citation>
    <scope>NUCLEOTIDE SEQUENCE [LARGE SCALE GENOMIC DNA]</scope>
    <source>
        <strain evidence="2 3">SRW20</strain>
    </source>
</reference>
<keyword evidence="1" id="KW-0732">Signal</keyword>
<evidence type="ECO:0000313" key="3">
    <source>
        <dbReference type="Proteomes" id="UP000284706"/>
    </source>
</evidence>
<feature type="chain" id="PRO_5019113543" evidence="1">
    <location>
        <begin position="27"/>
        <end position="139"/>
    </location>
</feature>
<keyword evidence="3" id="KW-1185">Reference proteome</keyword>
<organism evidence="2 3">
    <name type="scientific">Gymnopilus dilepis</name>
    <dbReference type="NCBI Taxonomy" id="231916"/>
    <lineage>
        <taxon>Eukaryota</taxon>
        <taxon>Fungi</taxon>
        <taxon>Dikarya</taxon>
        <taxon>Basidiomycota</taxon>
        <taxon>Agaricomycotina</taxon>
        <taxon>Agaricomycetes</taxon>
        <taxon>Agaricomycetidae</taxon>
        <taxon>Agaricales</taxon>
        <taxon>Agaricineae</taxon>
        <taxon>Hymenogastraceae</taxon>
        <taxon>Gymnopilus</taxon>
    </lineage>
</organism>
<proteinExistence type="predicted"/>
<dbReference type="EMBL" id="NHYE01001371">
    <property type="protein sequence ID" value="PPQ96446.1"/>
    <property type="molecule type" value="Genomic_DNA"/>
</dbReference>
<name>A0A409Y0A6_9AGAR</name>
<gene>
    <name evidence="2" type="ORF">CVT26_005087</name>
</gene>
<evidence type="ECO:0000313" key="2">
    <source>
        <dbReference type="EMBL" id="PPQ96446.1"/>
    </source>
</evidence>
<protein>
    <submittedName>
        <fullName evidence="2">Uncharacterized protein</fullName>
    </submittedName>
</protein>
<sequence>MVLSKACTIAALMGAYLLSSVTVSIGQDALPSGSCFDCAKNFTNKGEVYRLADQVGESPFLQCFYIASSDVASQTFCIYETTVLVSRGRRDVRLIEMLIRMGPSLRTAMASVPLLLRGVLPALYDGRSKETYTYFVPKA</sequence>
<dbReference type="Proteomes" id="UP000284706">
    <property type="component" value="Unassembled WGS sequence"/>
</dbReference>
<dbReference type="AlphaFoldDB" id="A0A409Y0A6"/>
<dbReference type="InParanoid" id="A0A409Y0A6"/>